<comment type="caution">
    <text evidence="5">The sequence shown here is derived from an EMBL/GenBank/DDBJ whole genome shotgun (WGS) entry which is preliminary data.</text>
</comment>
<dbReference type="InterPro" id="IPR000524">
    <property type="entry name" value="Tscrpt_reg_HTH_GntR"/>
</dbReference>
<dbReference type="Pfam" id="PF00392">
    <property type="entry name" value="GntR"/>
    <property type="match status" value="1"/>
</dbReference>
<reference evidence="5 6" key="1">
    <citation type="submission" date="2020-09" db="EMBL/GenBank/DDBJ databases">
        <title>Novel species in genus Gordonia.</title>
        <authorList>
            <person name="Zhang G."/>
        </authorList>
    </citation>
    <scope>NUCLEOTIDE SEQUENCE [LARGE SCALE GENOMIC DNA]</scope>
    <source>
        <strain evidence="5 6">ON-33</strain>
    </source>
</reference>
<evidence type="ECO:0000256" key="3">
    <source>
        <dbReference type="ARBA" id="ARBA00023163"/>
    </source>
</evidence>
<evidence type="ECO:0000256" key="2">
    <source>
        <dbReference type="ARBA" id="ARBA00023125"/>
    </source>
</evidence>
<dbReference type="InterPro" id="IPR008920">
    <property type="entry name" value="TF_FadR/GntR_C"/>
</dbReference>
<dbReference type="InterPro" id="IPR036390">
    <property type="entry name" value="WH_DNA-bd_sf"/>
</dbReference>
<evidence type="ECO:0000313" key="5">
    <source>
        <dbReference type="EMBL" id="MBD1319614.1"/>
    </source>
</evidence>
<dbReference type="CDD" id="cd07377">
    <property type="entry name" value="WHTH_GntR"/>
    <property type="match status" value="1"/>
</dbReference>
<dbReference type="RefSeq" id="WP_190266503.1">
    <property type="nucleotide sequence ID" value="NZ_BAABAD010000005.1"/>
</dbReference>
<gene>
    <name evidence="5" type="ORF">IDF66_08435</name>
</gene>
<protein>
    <submittedName>
        <fullName evidence="5">FadR family transcriptional regulator</fullName>
    </submittedName>
</protein>
<dbReference type="SUPFAM" id="SSF46785">
    <property type="entry name" value="Winged helix' DNA-binding domain"/>
    <property type="match status" value="1"/>
</dbReference>
<dbReference type="InterPro" id="IPR036388">
    <property type="entry name" value="WH-like_DNA-bd_sf"/>
</dbReference>
<evidence type="ECO:0000313" key="6">
    <source>
        <dbReference type="Proteomes" id="UP000602395"/>
    </source>
</evidence>
<name>A0ABR7W9X5_9ACTN</name>
<organism evidence="5 6">
    <name type="scientific">Gordonia hankookensis</name>
    <dbReference type="NCBI Taxonomy" id="589403"/>
    <lineage>
        <taxon>Bacteria</taxon>
        <taxon>Bacillati</taxon>
        <taxon>Actinomycetota</taxon>
        <taxon>Actinomycetes</taxon>
        <taxon>Mycobacteriales</taxon>
        <taxon>Gordoniaceae</taxon>
        <taxon>Gordonia</taxon>
    </lineage>
</organism>
<dbReference type="Proteomes" id="UP000602395">
    <property type="component" value="Unassembled WGS sequence"/>
</dbReference>
<dbReference type="PRINTS" id="PR00035">
    <property type="entry name" value="HTHGNTR"/>
</dbReference>
<keyword evidence="6" id="KW-1185">Reference proteome</keyword>
<dbReference type="SUPFAM" id="SSF48008">
    <property type="entry name" value="GntR ligand-binding domain-like"/>
    <property type="match status" value="1"/>
</dbReference>
<evidence type="ECO:0000259" key="4">
    <source>
        <dbReference type="PROSITE" id="PS50949"/>
    </source>
</evidence>
<dbReference type="PANTHER" id="PTHR43537:SF5">
    <property type="entry name" value="UXU OPERON TRANSCRIPTIONAL REGULATOR"/>
    <property type="match status" value="1"/>
</dbReference>
<dbReference type="Gene3D" id="1.10.10.10">
    <property type="entry name" value="Winged helix-like DNA-binding domain superfamily/Winged helix DNA-binding domain"/>
    <property type="match status" value="1"/>
</dbReference>
<keyword evidence="3" id="KW-0804">Transcription</keyword>
<accession>A0ABR7W9X5</accession>
<keyword evidence="2" id="KW-0238">DNA-binding</keyword>
<dbReference type="Gene3D" id="1.20.120.530">
    <property type="entry name" value="GntR ligand-binding domain-like"/>
    <property type="match status" value="1"/>
</dbReference>
<dbReference type="EMBL" id="JACWMS010000002">
    <property type="protein sequence ID" value="MBD1319614.1"/>
    <property type="molecule type" value="Genomic_DNA"/>
</dbReference>
<keyword evidence="1" id="KW-0805">Transcription regulation</keyword>
<dbReference type="SMART" id="SM00895">
    <property type="entry name" value="FCD"/>
    <property type="match status" value="1"/>
</dbReference>
<dbReference type="PANTHER" id="PTHR43537">
    <property type="entry name" value="TRANSCRIPTIONAL REGULATOR, GNTR FAMILY"/>
    <property type="match status" value="1"/>
</dbReference>
<dbReference type="InterPro" id="IPR011711">
    <property type="entry name" value="GntR_C"/>
</dbReference>
<dbReference type="Pfam" id="PF07729">
    <property type="entry name" value="FCD"/>
    <property type="match status" value="1"/>
</dbReference>
<sequence length="268" mass="30020">MQSDRDRVRDSLAVDGAVRAPKAAEQIAGRLRGRIVRGELAPGSKLKPERELLVEFGVSRPTLREAFRILESEGLIVVVTGAGGGPRVQVPDLGVVSRQIGYYLQIKQTTLKDLLEARQEFEPICVRLLAERRTRGALRELDALLDDLRQVADTGFATDSAYAAWVDMTREFHESIADHCGNNTLAVQARALGEMLRAHHRRSLRSVNFRPSTPQLASELIGDYSKLLDLVRARDGAEAERHWRAHLQRSARLTYRNQDPRSLVDLVD</sequence>
<dbReference type="PROSITE" id="PS50949">
    <property type="entry name" value="HTH_GNTR"/>
    <property type="match status" value="1"/>
</dbReference>
<evidence type="ECO:0000256" key="1">
    <source>
        <dbReference type="ARBA" id="ARBA00023015"/>
    </source>
</evidence>
<feature type="domain" description="HTH gntR-type" evidence="4">
    <location>
        <begin position="21"/>
        <end position="91"/>
    </location>
</feature>
<proteinExistence type="predicted"/>
<dbReference type="SMART" id="SM00345">
    <property type="entry name" value="HTH_GNTR"/>
    <property type="match status" value="1"/>
</dbReference>